<evidence type="ECO:0000256" key="1">
    <source>
        <dbReference type="ARBA" id="ARBA00022676"/>
    </source>
</evidence>
<keyword evidence="5" id="KW-1185">Reference proteome</keyword>
<evidence type="ECO:0000259" key="3">
    <source>
        <dbReference type="Pfam" id="PF13439"/>
    </source>
</evidence>
<dbReference type="CDD" id="cd03794">
    <property type="entry name" value="GT4_WbuB-like"/>
    <property type="match status" value="1"/>
</dbReference>
<name>A0A1H1NX32_9ACTN</name>
<evidence type="ECO:0000313" key="4">
    <source>
        <dbReference type="EMBL" id="SDS03538.1"/>
    </source>
</evidence>
<dbReference type="Gene3D" id="3.40.50.2000">
    <property type="entry name" value="Glycogen Phosphorylase B"/>
    <property type="match status" value="2"/>
</dbReference>
<keyword evidence="2 4" id="KW-0808">Transferase</keyword>
<evidence type="ECO:0000313" key="5">
    <source>
        <dbReference type="Proteomes" id="UP000199103"/>
    </source>
</evidence>
<dbReference type="SUPFAM" id="SSF53756">
    <property type="entry name" value="UDP-Glycosyltransferase/glycogen phosphorylase"/>
    <property type="match status" value="1"/>
</dbReference>
<dbReference type="PANTHER" id="PTHR45947:SF3">
    <property type="entry name" value="SULFOQUINOVOSYL TRANSFERASE SQD2"/>
    <property type="match status" value="1"/>
</dbReference>
<gene>
    <name evidence="4" type="ORF">SAMN04489812_0683</name>
</gene>
<dbReference type="Pfam" id="PF13692">
    <property type="entry name" value="Glyco_trans_1_4"/>
    <property type="match status" value="1"/>
</dbReference>
<organism evidence="4 5">
    <name type="scientific">Microlunatus soli</name>
    <dbReference type="NCBI Taxonomy" id="630515"/>
    <lineage>
        <taxon>Bacteria</taxon>
        <taxon>Bacillati</taxon>
        <taxon>Actinomycetota</taxon>
        <taxon>Actinomycetes</taxon>
        <taxon>Propionibacteriales</taxon>
        <taxon>Propionibacteriaceae</taxon>
        <taxon>Microlunatus</taxon>
    </lineage>
</organism>
<protein>
    <submittedName>
        <fullName evidence="4">Glycosyltransferase involved in cell wall bisynthesis</fullName>
    </submittedName>
</protein>
<reference evidence="4 5" key="1">
    <citation type="submission" date="2016-10" db="EMBL/GenBank/DDBJ databases">
        <authorList>
            <person name="de Groot N.N."/>
        </authorList>
    </citation>
    <scope>NUCLEOTIDE SEQUENCE [LARGE SCALE GENOMIC DNA]</scope>
    <source>
        <strain evidence="4 5">DSM 21800</strain>
    </source>
</reference>
<sequence length="398" mass="42147">MINRRPIHRIALVCTDPGIGVFGTKGAAVHVQSVLQVLVDAGCDVHVITPRPGPVHDHRLARLVTVHRLPEISAGPAAERERAAQRSDAGVAAVLDAVDPDLVYERYSLWGRTATAWSNAHRVPSILEVNSPLITEQAVHRELADADGARTVARQAFGAADVISCVSDGVADWVGTMTGRTARILVLPNGVDTDRIRPAERPAVTGDQSFVVGFLGTLKAWHGVDTLIDALAEVDQSGTAGWRLLVVGDGPLRAGLERHARQRGVDAEFTGAIDADRVGQQLQRMDVGCAPYPASTDHYFSPLKVFEYLAAGLPVLASAIGQIPGILDHGRLGRLVAPGDRRALAAALAEIRPDRDERVRLAIAGRDAAVERHTWSGVVEQAFAAAGAGLGRPVVGAG</sequence>
<dbReference type="Pfam" id="PF13439">
    <property type="entry name" value="Glyco_transf_4"/>
    <property type="match status" value="1"/>
</dbReference>
<dbReference type="GO" id="GO:1901137">
    <property type="term" value="P:carbohydrate derivative biosynthetic process"/>
    <property type="evidence" value="ECO:0007669"/>
    <property type="project" value="UniProtKB-ARBA"/>
</dbReference>
<dbReference type="RefSeq" id="WP_091519877.1">
    <property type="nucleotide sequence ID" value="NZ_LT629772.1"/>
</dbReference>
<feature type="domain" description="Glycosyltransferase subfamily 4-like N-terminal" evidence="3">
    <location>
        <begin position="26"/>
        <end position="195"/>
    </location>
</feature>
<dbReference type="InterPro" id="IPR028098">
    <property type="entry name" value="Glyco_trans_4-like_N"/>
</dbReference>
<dbReference type="OrthoDB" id="9790710at2"/>
<keyword evidence="1" id="KW-0328">Glycosyltransferase</keyword>
<dbReference type="AlphaFoldDB" id="A0A1H1NX32"/>
<evidence type="ECO:0000256" key="2">
    <source>
        <dbReference type="ARBA" id="ARBA00022679"/>
    </source>
</evidence>
<proteinExistence type="predicted"/>
<dbReference type="PANTHER" id="PTHR45947">
    <property type="entry name" value="SULFOQUINOVOSYL TRANSFERASE SQD2"/>
    <property type="match status" value="1"/>
</dbReference>
<dbReference type="InterPro" id="IPR050194">
    <property type="entry name" value="Glycosyltransferase_grp1"/>
</dbReference>
<dbReference type="STRING" id="630515.SAMN04489812_0683"/>
<accession>A0A1H1NX32</accession>
<dbReference type="Proteomes" id="UP000199103">
    <property type="component" value="Chromosome I"/>
</dbReference>
<dbReference type="EMBL" id="LT629772">
    <property type="protein sequence ID" value="SDS03538.1"/>
    <property type="molecule type" value="Genomic_DNA"/>
</dbReference>
<dbReference type="GO" id="GO:0016757">
    <property type="term" value="F:glycosyltransferase activity"/>
    <property type="evidence" value="ECO:0007669"/>
    <property type="project" value="UniProtKB-KW"/>
</dbReference>